<dbReference type="InterPro" id="IPR050214">
    <property type="entry name" value="Cys_Synth/Cystath_Beta-Synth"/>
</dbReference>
<dbReference type="PANTHER" id="PTHR10314">
    <property type="entry name" value="CYSTATHIONINE BETA-SYNTHASE"/>
    <property type="match status" value="1"/>
</dbReference>
<evidence type="ECO:0000259" key="10">
    <source>
        <dbReference type="Pfam" id="PF00291"/>
    </source>
</evidence>
<dbReference type="GO" id="GO:0004124">
    <property type="term" value="F:cysteine synthase activity"/>
    <property type="evidence" value="ECO:0007669"/>
    <property type="project" value="UniProtKB-UniRule"/>
</dbReference>
<reference evidence="13" key="2">
    <citation type="submission" date="2020-12" db="UniProtKB">
        <authorList>
            <consortium name="WormBaseParasite"/>
        </authorList>
    </citation>
    <scope>IDENTIFICATION</scope>
</reference>
<feature type="modified residue" description="N6-(pyridoxal phosphate)lysine" evidence="8">
    <location>
        <position position="46"/>
    </location>
</feature>
<evidence type="ECO:0000256" key="8">
    <source>
        <dbReference type="PIRSR" id="PIRSR605856-51"/>
    </source>
</evidence>
<dbReference type="InterPro" id="IPR001926">
    <property type="entry name" value="TrpB-like_PALP"/>
</dbReference>
<dbReference type="RefSeq" id="XP_024509132.1">
    <property type="nucleotide sequence ID" value="XM_024643465.1"/>
</dbReference>
<dbReference type="OrthoDB" id="10259545at2759"/>
<dbReference type="CTD" id="36382304"/>
<dbReference type="NCBIfam" id="TIGR01139">
    <property type="entry name" value="cysK"/>
    <property type="match status" value="1"/>
</dbReference>
<dbReference type="InterPro" id="IPR001216">
    <property type="entry name" value="P-phosphate_BS"/>
</dbReference>
<feature type="domain" description="Tryptophan synthase beta chain-like PALP" evidence="10">
    <location>
        <begin position="11"/>
        <end position="294"/>
    </location>
</feature>
<dbReference type="CDD" id="cd01561">
    <property type="entry name" value="CBS_like"/>
    <property type="match status" value="1"/>
</dbReference>
<dbReference type="STRING" id="34506.A0A090LJN9"/>
<name>A0A090LJN9_STRRB</name>
<dbReference type="EC" id="2.5.1.47" evidence="9"/>
<evidence type="ECO:0000256" key="9">
    <source>
        <dbReference type="RuleBase" id="RU003985"/>
    </source>
</evidence>
<keyword evidence="6 9" id="KW-0198">Cysteine biosynthesis</keyword>
<evidence type="ECO:0000256" key="5">
    <source>
        <dbReference type="ARBA" id="ARBA00022898"/>
    </source>
</evidence>
<evidence type="ECO:0000256" key="7">
    <source>
        <dbReference type="PIRSR" id="PIRSR605856-50"/>
    </source>
</evidence>
<evidence type="ECO:0000256" key="2">
    <source>
        <dbReference type="ARBA" id="ARBA00007103"/>
    </source>
</evidence>
<dbReference type="OMA" id="MWGAEII"/>
<evidence type="ECO:0000313" key="11">
    <source>
        <dbReference type="EMBL" id="CEF69933.1"/>
    </source>
</evidence>
<evidence type="ECO:0000313" key="13">
    <source>
        <dbReference type="WBParaSite" id="SRAE_2000457900.1"/>
    </source>
</evidence>
<organism evidence="11">
    <name type="scientific">Strongyloides ratti</name>
    <name type="common">Parasitic roundworm</name>
    <dbReference type="NCBI Taxonomy" id="34506"/>
    <lineage>
        <taxon>Eukaryota</taxon>
        <taxon>Metazoa</taxon>
        <taxon>Ecdysozoa</taxon>
        <taxon>Nematoda</taxon>
        <taxon>Chromadorea</taxon>
        <taxon>Rhabditida</taxon>
        <taxon>Tylenchina</taxon>
        <taxon>Panagrolaimomorpha</taxon>
        <taxon>Strongyloidoidea</taxon>
        <taxon>Strongyloididae</taxon>
        <taxon>Strongyloides</taxon>
    </lineage>
</organism>
<dbReference type="AlphaFoldDB" id="A0A090LJN9"/>
<comment type="similarity">
    <text evidence="2 9">Belongs to the cysteine synthase/cystathionine beta-synthase family.</text>
</comment>
<reference evidence="11 12" key="1">
    <citation type="submission" date="2014-09" db="EMBL/GenBank/DDBJ databases">
        <authorList>
            <person name="Martin A.A."/>
        </authorList>
    </citation>
    <scope>NUCLEOTIDE SEQUENCE</scope>
    <source>
        <strain evidence="12">ED321</strain>
        <strain evidence="11">ED321 Heterogonic</strain>
    </source>
</reference>
<evidence type="ECO:0000313" key="12">
    <source>
        <dbReference type="Proteomes" id="UP000035682"/>
    </source>
</evidence>
<dbReference type="InterPro" id="IPR005859">
    <property type="entry name" value="CysK"/>
</dbReference>
<dbReference type="Proteomes" id="UP000035682">
    <property type="component" value="Unplaced"/>
</dbReference>
<evidence type="ECO:0000256" key="4">
    <source>
        <dbReference type="ARBA" id="ARBA00022679"/>
    </source>
</evidence>
<dbReference type="NCBIfam" id="TIGR01136">
    <property type="entry name" value="cysKM"/>
    <property type="match status" value="1"/>
</dbReference>
<accession>A0A090LJN9</accession>
<gene>
    <name evidence="11 13 14" type="ORF">SRAE_2000457900</name>
</gene>
<dbReference type="Pfam" id="PF00291">
    <property type="entry name" value="PALP"/>
    <property type="match status" value="1"/>
</dbReference>
<comment type="cofactor">
    <cofactor evidence="1 7 9">
        <name>pyridoxal 5'-phosphate</name>
        <dbReference type="ChEBI" id="CHEBI:597326"/>
    </cofactor>
</comment>
<dbReference type="FunFam" id="3.40.50.1100:FF:000006">
    <property type="entry name" value="Cysteine synthase"/>
    <property type="match status" value="1"/>
</dbReference>
<dbReference type="InterPro" id="IPR005856">
    <property type="entry name" value="Cys_synth"/>
</dbReference>
<feature type="binding site" evidence="7">
    <location>
        <begin position="181"/>
        <end position="185"/>
    </location>
    <ligand>
        <name>pyridoxal 5'-phosphate</name>
        <dbReference type="ChEBI" id="CHEBI:597326"/>
    </ligand>
</feature>
<evidence type="ECO:0000313" key="14">
    <source>
        <dbReference type="WormBase" id="SRAE_2000457900"/>
    </source>
</evidence>
<evidence type="ECO:0000256" key="6">
    <source>
        <dbReference type="ARBA" id="ARBA00023192"/>
    </source>
</evidence>
<dbReference type="Gene3D" id="3.40.50.1100">
    <property type="match status" value="2"/>
</dbReference>
<dbReference type="PROSITE" id="PS00901">
    <property type="entry name" value="CYS_SYNTHASE"/>
    <property type="match status" value="1"/>
</dbReference>
<protein>
    <recommendedName>
        <fullName evidence="9">Cysteine synthase</fullName>
        <ecNumber evidence="9">2.5.1.47</ecNumber>
    </recommendedName>
</protein>
<proteinExistence type="inferred from homology"/>
<keyword evidence="4 9" id="KW-0808">Transferase</keyword>
<sequence length="336" mass="36780">MMNKICNNAEELIGNTPMVYLNKITKDVDAKIAVKLEYFNPSCSVKDRASVAMIDEAEKNGKITPGKTVLIEATSGNTGIGLAFVSAIRNYKLILVMSANMSLERRTLFKAYGAELVLTDPSLGIQGAFDKLNALAKVIPNAYVLDQFKNPQNPGIHYRTTGPEIWKQTNGEIDVACFGVGTGGTLTGTGRFLKEKKSEVKIYAVEPYESSIINGKPKGPHKIQGIGTDIIPDNLDLTIIEEAIRVKSDDAICMARRMAKEEGILCGISSGANVCAALELAKKSENKGKLIVTTLASFGERYLSTALFSEIREEAQNLTFNSIDEDIEYFRKLYNF</sequence>
<evidence type="ECO:0000256" key="3">
    <source>
        <dbReference type="ARBA" id="ARBA00022605"/>
    </source>
</evidence>
<keyword evidence="3 9" id="KW-0028">Amino-acid biosynthesis</keyword>
<dbReference type="WormBase" id="SRAE_2000457900">
    <property type="protein sequence ID" value="SRP05190"/>
    <property type="gene ID" value="WBGene00264811"/>
</dbReference>
<keyword evidence="5 7" id="KW-0663">Pyridoxal phosphate</keyword>
<evidence type="ECO:0000256" key="1">
    <source>
        <dbReference type="ARBA" id="ARBA00001933"/>
    </source>
</evidence>
<feature type="binding site" evidence="7">
    <location>
        <position position="269"/>
    </location>
    <ligand>
        <name>pyridoxal 5'-phosphate</name>
        <dbReference type="ChEBI" id="CHEBI:597326"/>
    </ligand>
</feature>
<dbReference type="GeneID" id="36382304"/>
<dbReference type="eggNOG" id="KOG1252">
    <property type="taxonomic scope" value="Eukaryota"/>
</dbReference>
<keyword evidence="12" id="KW-1185">Reference proteome</keyword>
<dbReference type="WBParaSite" id="SRAE_2000457900.1">
    <property type="protein sequence ID" value="SRAE_2000457900.1"/>
    <property type="gene ID" value="WBGene00264811"/>
</dbReference>
<comment type="catalytic activity">
    <reaction evidence="9">
        <text>O-acetyl-L-serine + hydrogen sulfide = L-cysteine + acetate</text>
        <dbReference type="Rhea" id="RHEA:14829"/>
        <dbReference type="ChEBI" id="CHEBI:29919"/>
        <dbReference type="ChEBI" id="CHEBI:30089"/>
        <dbReference type="ChEBI" id="CHEBI:35235"/>
        <dbReference type="ChEBI" id="CHEBI:58340"/>
        <dbReference type="EC" id="2.5.1.47"/>
    </reaction>
</comment>
<dbReference type="SUPFAM" id="SSF53686">
    <property type="entry name" value="Tryptophan synthase beta subunit-like PLP-dependent enzymes"/>
    <property type="match status" value="1"/>
</dbReference>
<dbReference type="EMBL" id="LN609529">
    <property type="protein sequence ID" value="CEF69933.1"/>
    <property type="molecule type" value="Genomic_DNA"/>
</dbReference>
<dbReference type="GO" id="GO:0006535">
    <property type="term" value="P:cysteine biosynthetic process from serine"/>
    <property type="evidence" value="ECO:0007669"/>
    <property type="project" value="UniProtKB-UniRule"/>
</dbReference>
<dbReference type="InterPro" id="IPR036052">
    <property type="entry name" value="TrpB-like_PALP_sf"/>
</dbReference>
<feature type="binding site" evidence="7">
    <location>
        <position position="77"/>
    </location>
    <ligand>
        <name>pyridoxal 5'-phosphate</name>
        <dbReference type="ChEBI" id="CHEBI:597326"/>
    </ligand>
</feature>